<feature type="domain" description="Response regulatory" evidence="3">
    <location>
        <begin position="3"/>
        <end position="118"/>
    </location>
</feature>
<dbReference type="Gene3D" id="3.40.50.2300">
    <property type="match status" value="1"/>
</dbReference>
<dbReference type="Pfam" id="PF00072">
    <property type="entry name" value="Response_reg"/>
    <property type="match status" value="1"/>
</dbReference>
<sequence>MTTILVVDDEPLIAMVLEAELEDAGYGVVTAANGRQGLERLAETPRPDLVLLDMMMPVMTGPQMLAAMAGDPGLRRLPVIVLSSLPEETIRERAKGVAAILRKPYTAHEVLSAITRVLEAEK</sequence>
<dbReference type="InterPro" id="IPR050595">
    <property type="entry name" value="Bact_response_regulator"/>
</dbReference>
<keyword evidence="1 2" id="KW-0597">Phosphoprotein</keyword>
<gene>
    <name evidence="4" type="ORF">ACFOD4_03850</name>
</gene>
<feature type="modified residue" description="4-aspartylphosphate" evidence="2">
    <location>
        <position position="53"/>
    </location>
</feature>
<dbReference type="InterPro" id="IPR001789">
    <property type="entry name" value="Sig_transdc_resp-reg_receiver"/>
</dbReference>
<dbReference type="EMBL" id="JBHRTN010000004">
    <property type="protein sequence ID" value="MFC3124183.1"/>
    <property type="molecule type" value="Genomic_DNA"/>
</dbReference>
<name>A0ABV7FWZ9_9PROT</name>
<proteinExistence type="predicted"/>
<accession>A0ABV7FWZ9</accession>
<dbReference type="PANTHER" id="PTHR44591">
    <property type="entry name" value="STRESS RESPONSE REGULATOR PROTEIN 1"/>
    <property type="match status" value="1"/>
</dbReference>
<evidence type="ECO:0000313" key="5">
    <source>
        <dbReference type="Proteomes" id="UP001595593"/>
    </source>
</evidence>
<evidence type="ECO:0000259" key="3">
    <source>
        <dbReference type="PROSITE" id="PS50110"/>
    </source>
</evidence>
<protein>
    <submittedName>
        <fullName evidence="4">Response regulator</fullName>
    </submittedName>
</protein>
<reference evidence="5" key="1">
    <citation type="journal article" date="2019" name="Int. J. Syst. Evol. Microbiol.">
        <title>The Global Catalogue of Microorganisms (GCM) 10K type strain sequencing project: providing services to taxonomists for standard genome sequencing and annotation.</title>
        <authorList>
            <consortium name="The Broad Institute Genomics Platform"/>
            <consortium name="The Broad Institute Genome Sequencing Center for Infectious Disease"/>
            <person name="Wu L."/>
            <person name="Ma J."/>
        </authorList>
    </citation>
    <scope>NUCLEOTIDE SEQUENCE [LARGE SCALE GENOMIC DNA]</scope>
    <source>
        <strain evidence="5">KCTC 52094</strain>
    </source>
</reference>
<keyword evidence="5" id="KW-1185">Reference proteome</keyword>
<dbReference type="PROSITE" id="PS50110">
    <property type="entry name" value="RESPONSE_REGULATORY"/>
    <property type="match status" value="1"/>
</dbReference>
<organism evidence="4 5">
    <name type="scientific">Teichococcus globiformis</name>
    <dbReference type="NCBI Taxonomy" id="2307229"/>
    <lineage>
        <taxon>Bacteria</taxon>
        <taxon>Pseudomonadati</taxon>
        <taxon>Pseudomonadota</taxon>
        <taxon>Alphaproteobacteria</taxon>
        <taxon>Acetobacterales</taxon>
        <taxon>Roseomonadaceae</taxon>
        <taxon>Roseomonas</taxon>
    </lineage>
</organism>
<comment type="caution">
    <text evidence="4">The sequence shown here is derived from an EMBL/GenBank/DDBJ whole genome shotgun (WGS) entry which is preliminary data.</text>
</comment>
<evidence type="ECO:0000256" key="2">
    <source>
        <dbReference type="PROSITE-ProRule" id="PRU00169"/>
    </source>
</evidence>
<dbReference type="RefSeq" id="WP_379594499.1">
    <property type="nucleotide sequence ID" value="NZ_JBHRTN010000004.1"/>
</dbReference>
<dbReference type="SMART" id="SM00448">
    <property type="entry name" value="REC"/>
    <property type="match status" value="1"/>
</dbReference>
<evidence type="ECO:0000313" key="4">
    <source>
        <dbReference type="EMBL" id="MFC3124183.1"/>
    </source>
</evidence>
<evidence type="ECO:0000256" key="1">
    <source>
        <dbReference type="ARBA" id="ARBA00022553"/>
    </source>
</evidence>
<dbReference type="PANTHER" id="PTHR44591:SF3">
    <property type="entry name" value="RESPONSE REGULATORY DOMAIN-CONTAINING PROTEIN"/>
    <property type="match status" value="1"/>
</dbReference>
<dbReference type="Proteomes" id="UP001595593">
    <property type="component" value="Unassembled WGS sequence"/>
</dbReference>
<dbReference type="SUPFAM" id="SSF52172">
    <property type="entry name" value="CheY-like"/>
    <property type="match status" value="1"/>
</dbReference>
<dbReference type="InterPro" id="IPR011006">
    <property type="entry name" value="CheY-like_superfamily"/>
</dbReference>